<reference evidence="2" key="1">
    <citation type="journal article" date="2019" name="Curr. Biol.">
        <title>Genome Sequence of Striga asiatica Provides Insight into the Evolution of Plant Parasitism.</title>
        <authorList>
            <person name="Yoshida S."/>
            <person name="Kim S."/>
            <person name="Wafula E.K."/>
            <person name="Tanskanen J."/>
            <person name="Kim Y.M."/>
            <person name="Honaas L."/>
            <person name="Yang Z."/>
            <person name="Spallek T."/>
            <person name="Conn C.E."/>
            <person name="Ichihashi Y."/>
            <person name="Cheong K."/>
            <person name="Cui S."/>
            <person name="Der J.P."/>
            <person name="Gundlach H."/>
            <person name="Jiao Y."/>
            <person name="Hori C."/>
            <person name="Ishida J.K."/>
            <person name="Kasahara H."/>
            <person name="Kiba T."/>
            <person name="Kim M.S."/>
            <person name="Koo N."/>
            <person name="Laohavisit A."/>
            <person name="Lee Y.H."/>
            <person name="Lumba S."/>
            <person name="McCourt P."/>
            <person name="Mortimer J.C."/>
            <person name="Mutuku J.M."/>
            <person name="Nomura T."/>
            <person name="Sasaki-Sekimoto Y."/>
            <person name="Seto Y."/>
            <person name="Wang Y."/>
            <person name="Wakatake T."/>
            <person name="Sakakibara H."/>
            <person name="Demura T."/>
            <person name="Yamaguchi S."/>
            <person name="Yoneyama K."/>
            <person name="Manabe R.I."/>
            <person name="Nelson D.C."/>
            <person name="Schulman A.H."/>
            <person name="Timko M.P."/>
            <person name="dePamphilis C.W."/>
            <person name="Choi D."/>
            <person name="Shirasu K."/>
        </authorList>
    </citation>
    <scope>NUCLEOTIDE SEQUENCE [LARGE SCALE GENOMIC DNA]</scope>
    <source>
        <strain evidence="2">cv. UVA1</strain>
    </source>
</reference>
<sequence length="100" mass="11646">MLRLDEVLCEKRTNAGEKLGNFNCDDDDVAIGNWKNFNTSNRDRDFNLLPQNLAERELRKIRISNCQVIVSVKNKEKKRKKKKKLNQNFQSCSAAFSNLQ</sequence>
<gene>
    <name evidence="1" type="ORF">STAS_31344</name>
</gene>
<name>A0A5A7R8L7_STRAF</name>
<evidence type="ECO:0000313" key="2">
    <source>
        <dbReference type="Proteomes" id="UP000325081"/>
    </source>
</evidence>
<keyword evidence="2" id="KW-1185">Reference proteome</keyword>
<organism evidence="1 2">
    <name type="scientific">Striga asiatica</name>
    <name type="common">Asiatic witchweed</name>
    <name type="synonym">Buchnera asiatica</name>
    <dbReference type="NCBI Taxonomy" id="4170"/>
    <lineage>
        <taxon>Eukaryota</taxon>
        <taxon>Viridiplantae</taxon>
        <taxon>Streptophyta</taxon>
        <taxon>Embryophyta</taxon>
        <taxon>Tracheophyta</taxon>
        <taxon>Spermatophyta</taxon>
        <taxon>Magnoliopsida</taxon>
        <taxon>eudicotyledons</taxon>
        <taxon>Gunneridae</taxon>
        <taxon>Pentapetalae</taxon>
        <taxon>asterids</taxon>
        <taxon>lamiids</taxon>
        <taxon>Lamiales</taxon>
        <taxon>Orobanchaceae</taxon>
        <taxon>Buchnereae</taxon>
        <taxon>Striga</taxon>
    </lineage>
</organism>
<proteinExistence type="predicted"/>
<dbReference type="AlphaFoldDB" id="A0A5A7R8L7"/>
<dbReference type="EMBL" id="BKCP01010737">
    <property type="protein sequence ID" value="GER53798.1"/>
    <property type="molecule type" value="Genomic_DNA"/>
</dbReference>
<accession>A0A5A7R8L7</accession>
<comment type="caution">
    <text evidence="1">The sequence shown here is derived from an EMBL/GenBank/DDBJ whole genome shotgun (WGS) entry which is preliminary data.</text>
</comment>
<dbReference type="Proteomes" id="UP000325081">
    <property type="component" value="Unassembled WGS sequence"/>
</dbReference>
<evidence type="ECO:0000313" key="1">
    <source>
        <dbReference type="EMBL" id="GER53798.1"/>
    </source>
</evidence>
<protein>
    <submittedName>
        <fullName evidence="1">Origin recognition complex subunit 2</fullName>
    </submittedName>
</protein>